<dbReference type="Pfam" id="PF12789">
    <property type="entry name" value="PTR"/>
    <property type="match status" value="1"/>
</dbReference>
<accession>A0ABS2GQX4</accession>
<evidence type="ECO:0000313" key="1">
    <source>
        <dbReference type="EMBL" id="MBM6928178.1"/>
    </source>
</evidence>
<dbReference type="Proteomes" id="UP000777002">
    <property type="component" value="Unassembled WGS sequence"/>
</dbReference>
<sequence length="470" mass="49208">MAQPQAYKRQHDFVNDDEINKAALNEEFNNASISINGLRDNLALIQLDDGSLKPGIVHAENLDDDVFDRFQVEMEIAAEAAKVYSDSAARSAQSAYEDAQQTAQDRATVETLADQVESNANAVSANTQQVLEKAELVFKLDPDAEVLEAIANHINDVHAIGTVIPSLPDISLVADDLEGTCHKEIESYGPISEAVGSDCDITGGHIATVSKNMDAVINIDDNLDTILSLNDRLDEAPGYVETLTGLVQQGEEILNQTSENAELAKAWATKTDGTVDGSEYSAKYYAQQAIQSKNDAETAKQEAIAAQSAAEDANTSAQAAKSDAQTAATTATNKVTEASGYATAASNAKTAAESARDEAIQAKETAEDIATGIGDPLGREEAASTYVSKTYASATYATKTEVNAGLSGKASASHTHTIAGVDGLQTALDGKANASHTHPSSNITGLGSLASKSSVGYNELANVISYGSIA</sequence>
<comment type="caution">
    <text evidence="1">The sequence shown here is derived from an EMBL/GenBank/DDBJ whole genome shotgun (WGS) entry which is preliminary data.</text>
</comment>
<evidence type="ECO:0000313" key="2">
    <source>
        <dbReference type="Proteomes" id="UP000777002"/>
    </source>
</evidence>
<organism evidence="1 2">
    <name type="scientific">Parasutterella secunda</name>
    <dbReference type="NCBI Taxonomy" id="626947"/>
    <lineage>
        <taxon>Bacteria</taxon>
        <taxon>Pseudomonadati</taxon>
        <taxon>Pseudomonadota</taxon>
        <taxon>Betaproteobacteria</taxon>
        <taxon>Burkholderiales</taxon>
        <taxon>Sutterellaceae</taxon>
        <taxon>Parasutterella</taxon>
    </lineage>
</organism>
<reference evidence="1 2" key="1">
    <citation type="journal article" date="2021" name="Sci. Rep.">
        <title>The distribution of antibiotic resistance genes in chicken gut microbiota commensals.</title>
        <authorList>
            <person name="Juricova H."/>
            <person name="Matiasovicova J."/>
            <person name="Kubasova T."/>
            <person name="Cejkova D."/>
            <person name="Rychlik I."/>
        </authorList>
    </citation>
    <scope>NUCLEOTIDE SEQUENCE [LARGE SCALE GENOMIC DNA]</scope>
    <source>
        <strain evidence="1 2">An562</strain>
    </source>
</reference>
<gene>
    <name evidence="1" type="ORF">H5985_02695</name>
</gene>
<dbReference type="RefSeq" id="WP_205049779.1">
    <property type="nucleotide sequence ID" value="NZ_JACJKX010000003.1"/>
</dbReference>
<proteinExistence type="predicted"/>
<name>A0ABS2GQX4_9BURK</name>
<keyword evidence="2" id="KW-1185">Reference proteome</keyword>
<dbReference type="EMBL" id="JACJKX010000003">
    <property type="protein sequence ID" value="MBM6928178.1"/>
    <property type="molecule type" value="Genomic_DNA"/>
</dbReference>
<protein>
    <submittedName>
        <fullName evidence="1">Uncharacterized protein</fullName>
    </submittedName>
</protein>